<dbReference type="EMBL" id="CADCWM010000052">
    <property type="protein sequence ID" value="CAA9543004.1"/>
    <property type="molecule type" value="Genomic_DNA"/>
</dbReference>
<protein>
    <submittedName>
        <fullName evidence="2">Cytosol aminopeptidase PepA</fullName>
        <ecNumber evidence="2">3.4.11.1</ecNumber>
    </submittedName>
</protein>
<sequence length="52" mass="6628">VRRRRRRRLPPARRRRQAAGQRHRYLRRHREPAERLGVQARRRLQDVQRHDD</sequence>
<feature type="region of interest" description="Disordered" evidence="1">
    <location>
        <begin position="1"/>
        <end position="52"/>
    </location>
</feature>
<dbReference type="EC" id="3.4.11.1" evidence="2"/>
<accession>A0A6J4U864</accession>
<gene>
    <name evidence="2" type="ORF">AVDCRST_MAG88-174</name>
</gene>
<organism evidence="2">
    <name type="scientific">uncultured Thermomicrobiales bacterium</name>
    <dbReference type="NCBI Taxonomy" id="1645740"/>
    <lineage>
        <taxon>Bacteria</taxon>
        <taxon>Pseudomonadati</taxon>
        <taxon>Thermomicrobiota</taxon>
        <taxon>Thermomicrobia</taxon>
        <taxon>Thermomicrobiales</taxon>
        <taxon>environmental samples</taxon>
    </lineage>
</organism>
<dbReference type="AlphaFoldDB" id="A0A6J4U864"/>
<feature type="non-terminal residue" evidence="2">
    <location>
        <position position="1"/>
    </location>
</feature>
<feature type="compositionally biased region" description="Basic and acidic residues" evidence="1">
    <location>
        <begin position="43"/>
        <end position="52"/>
    </location>
</feature>
<evidence type="ECO:0000256" key="1">
    <source>
        <dbReference type="SAM" id="MobiDB-lite"/>
    </source>
</evidence>
<evidence type="ECO:0000313" key="2">
    <source>
        <dbReference type="EMBL" id="CAA9543004.1"/>
    </source>
</evidence>
<reference evidence="2" key="1">
    <citation type="submission" date="2020-02" db="EMBL/GenBank/DDBJ databases">
        <authorList>
            <person name="Meier V. D."/>
        </authorList>
    </citation>
    <scope>NUCLEOTIDE SEQUENCE</scope>
    <source>
        <strain evidence="2">AVDCRST_MAG88</strain>
    </source>
</reference>
<dbReference type="GO" id="GO:0004177">
    <property type="term" value="F:aminopeptidase activity"/>
    <property type="evidence" value="ECO:0007669"/>
    <property type="project" value="UniProtKB-KW"/>
</dbReference>
<name>A0A6J4U864_9BACT</name>
<keyword evidence="2" id="KW-0031">Aminopeptidase</keyword>
<proteinExistence type="predicted"/>
<feature type="non-terminal residue" evidence="2">
    <location>
        <position position="52"/>
    </location>
</feature>
<feature type="compositionally biased region" description="Basic residues" evidence="1">
    <location>
        <begin position="1"/>
        <end position="30"/>
    </location>
</feature>
<keyword evidence="2" id="KW-0645">Protease</keyword>
<keyword evidence="2" id="KW-0378">Hydrolase</keyword>